<dbReference type="Pfam" id="PF00106">
    <property type="entry name" value="adh_short"/>
    <property type="match status" value="1"/>
</dbReference>
<gene>
    <name evidence="4" type="ORF">C7I55_03465</name>
</gene>
<dbReference type="InterPro" id="IPR002347">
    <property type="entry name" value="SDR_fam"/>
</dbReference>
<keyword evidence="2" id="KW-0560">Oxidoreductase</keyword>
<evidence type="ECO:0000313" key="4">
    <source>
        <dbReference type="EMBL" id="PSJ43431.1"/>
    </source>
</evidence>
<evidence type="ECO:0000256" key="2">
    <source>
        <dbReference type="ARBA" id="ARBA00023002"/>
    </source>
</evidence>
<organism evidence="4 5">
    <name type="scientific">Allosphingosinicella deserti</name>
    <dbReference type="NCBI Taxonomy" id="2116704"/>
    <lineage>
        <taxon>Bacteria</taxon>
        <taxon>Pseudomonadati</taxon>
        <taxon>Pseudomonadota</taxon>
        <taxon>Alphaproteobacteria</taxon>
        <taxon>Sphingomonadales</taxon>
        <taxon>Sphingomonadaceae</taxon>
        <taxon>Allosphingosinicella</taxon>
    </lineage>
</organism>
<dbReference type="PRINTS" id="PR00081">
    <property type="entry name" value="GDHRDH"/>
</dbReference>
<name>A0A2P7QZP3_9SPHN</name>
<evidence type="ECO:0000256" key="1">
    <source>
        <dbReference type="ARBA" id="ARBA00006484"/>
    </source>
</evidence>
<accession>A0A2P7QZP3</accession>
<sequence>MTSRQVPLGSGYGPFTTAEQVIAGIDLTGRTAIVTGGSSGLGLEMVRVLTGAGARAVIPVRDAEKARRTLGGMPNVDVDTIELADPASIDAFAARFLSSGHSLNILIHSAGIMASPLEHTREGHEMQLAVNHLAPFRLTCRLFPALRAAKRARVVSLSSRAHRISPFDFEDPDFAMRPYEPWTAYGQSKTANALFALGLDRRGEVHGVRAFSVHPGSILTDLARHLSRDQVAAFGALDDGGEPRIDPANDLKTVQQGAATAIWCATSRALDGLGGVYCEDCDIAPVRDAADSRKDGVRPWASDPDLSEKLWALSENMTGTRLDA</sequence>
<dbReference type="GO" id="GO:0016491">
    <property type="term" value="F:oxidoreductase activity"/>
    <property type="evidence" value="ECO:0007669"/>
    <property type="project" value="UniProtKB-KW"/>
</dbReference>
<dbReference type="AlphaFoldDB" id="A0A2P7QZP3"/>
<dbReference type="PANTHER" id="PTHR24320">
    <property type="entry name" value="RETINOL DEHYDROGENASE"/>
    <property type="match status" value="1"/>
</dbReference>
<dbReference type="Proteomes" id="UP000241167">
    <property type="component" value="Unassembled WGS sequence"/>
</dbReference>
<evidence type="ECO:0000313" key="5">
    <source>
        <dbReference type="Proteomes" id="UP000241167"/>
    </source>
</evidence>
<dbReference type="EMBL" id="PXYI01000001">
    <property type="protein sequence ID" value="PSJ43431.1"/>
    <property type="molecule type" value="Genomic_DNA"/>
</dbReference>
<protein>
    <recommendedName>
        <fullName evidence="3">Probable oxidoreductase</fullName>
    </recommendedName>
</protein>
<dbReference type="Gene3D" id="3.40.50.720">
    <property type="entry name" value="NAD(P)-binding Rossmann-like Domain"/>
    <property type="match status" value="1"/>
</dbReference>
<dbReference type="InterPro" id="IPR036291">
    <property type="entry name" value="NAD(P)-bd_dom_sf"/>
</dbReference>
<comment type="caution">
    <text evidence="4">The sequence shown here is derived from an EMBL/GenBank/DDBJ whole genome shotgun (WGS) entry which is preliminary data.</text>
</comment>
<proteinExistence type="inferred from homology"/>
<evidence type="ECO:0000256" key="3">
    <source>
        <dbReference type="ARBA" id="ARBA00071493"/>
    </source>
</evidence>
<dbReference type="SUPFAM" id="SSF51735">
    <property type="entry name" value="NAD(P)-binding Rossmann-fold domains"/>
    <property type="match status" value="1"/>
</dbReference>
<comment type="similarity">
    <text evidence="1">Belongs to the short-chain dehydrogenases/reductases (SDR) family.</text>
</comment>
<reference evidence="4 5" key="1">
    <citation type="submission" date="2018-03" db="EMBL/GenBank/DDBJ databases">
        <title>The draft genome of Sphingosinicella sp. GL-C-18.</title>
        <authorList>
            <person name="Liu L."/>
            <person name="Li L."/>
            <person name="Liang L."/>
            <person name="Zhang X."/>
            <person name="Wang T."/>
        </authorList>
    </citation>
    <scope>NUCLEOTIDE SEQUENCE [LARGE SCALE GENOMIC DNA]</scope>
    <source>
        <strain evidence="4 5">GL-C-18</strain>
    </source>
</reference>
<dbReference type="PANTHER" id="PTHR24320:SF148">
    <property type="entry name" value="NAD(P)-BINDING ROSSMANN-FOLD SUPERFAMILY PROTEIN"/>
    <property type="match status" value="1"/>
</dbReference>
<dbReference type="OrthoDB" id="109589at2"/>
<dbReference type="RefSeq" id="WP_106511452.1">
    <property type="nucleotide sequence ID" value="NZ_PXYI01000001.1"/>
</dbReference>
<keyword evidence="5" id="KW-1185">Reference proteome</keyword>
<dbReference type="FunFam" id="3.40.50.720:FF:000594">
    <property type="entry name" value="Short-chain oxidoreductase"/>
    <property type="match status" value="1"/>
</dbReference>